<comment type="caution">
    <text evidence="11">The sequence shown here is derived from an EMBL/GenBank/DDBJ whole genome shotgun (WGS) entry which is preliminary data.</text>
</comment>
<keyword evidence="12" id="KW-1185">Reference proteome</keyword>
<dbReference type="Proteomes" id="UP000821866">
    <property type="component" value="Chromosome 10"/>
</dbReference>
<dbReference type="PANTHER" id="PTHR11214">
    <property type="entry name" value="BETA-1,3-N-ACETYLGLUCOSAMINYLTRANSFERASE"/>
    <property type="match status" value="1"/>
</dbReference>
<keyword evidence="7" id="KW-1133">Transmembrane helix</keyword>
<dbReference type="PANTHER" id="PTHR11214:SF376">
    <property type="entry name" value="HEXOSYLTRANSFERASE"/>
    <property type="match status" value="1"/>
</dbReference>
<evidence type="ECO:0000313" key="11">
    <source>
        <dbReference type="EMBL" id="KAH8037235.1"/>
    </source>
</evidence>
<proteinExistence type="inferred from homology"/>
<evidence type="ECO:0000256" key="6">
    <source>
        <dbReference type="ARBA" id="ARBA00022968"/>
    </source>
</evidence>
<dbReference type="AlphaFoldDB" id="A0A9J6ERU0"/>
<keyword evidence="3" id="KW-0328">Glycosyltransferase</keyword>
<dbReference type="InterPro" id="IPR002659">
    <property type="entry name" value="Glyco_trans_31"/>
</dbReference>
<keyword evidence="4" id="KW-0808">Transferase</keyword>
<evidence type="ECO:0000256" key="7">
    <source>
        <dbReference type="ARBA" id="ARBA00022989"/>
    </source>
</evidence>
<feature type="compositionally biased region" description="Basic and acidic residues" evidence="10">
    <location>
        <begin position="625"/>
        <end position="636"/>
    </location>
</feature>
<keyword evidence="9" id="KW-0472">Membrane</keyword>
<name>A0A9J6ERU0_RHIMP</name>
<evidence type="ECO:0000256" key="2">
    <source>
        <dbReference type="ARBA" id="ARBA00008661"/>
    </source>
</evidence>
<feature type="compositionally biased region" description="Basic and acidic residues" evidence="10">
    <location>
        <begin position="566"/>
        <end position="584"/>
    </location>
</feature>
<dbReference type="GO" id="GO:0006493">
    <property type="term" value="P:protein O-linked glycosylation"/>
    <property type="evidence" value="ECO:0007669"/>
    <property type="project" value="TreeGrafter"/>
</dbReference>
<dbReference type="SUPFAM" id="SSF53448">
    <property type="entry name" value="Nucleotide-diphospho-sugar transferases"/>
    <property type="match status" value="1"/>
</dbReference>
<evidence type="ECO:0000256" key="3">
    <source>
        <dbReference type="ARBA" id="ARBA00022676"/>
    </source>
</evidence>
<keyword evidence="6" id="KW-0735">Signal-anchor</keyword>
<evidence type="ECO:0000256" key="8">
    <source>
        <dbReference type="ARBA" id="ARBA00023034"/>
    </source>
</evidence>
<feature type="region of interest" description="Disordered" evidence="10">
    <location>
        <begin position="527"/>
        <end position="647"/>
    </location>
</feature>
<keyword evidence="8" id="KW-0333">Golgi apparatus</keyword>
<dbReference type="InterPro" id="IPR029044">
    <property type="entry name" value="Nucleotide-diphossugar_trans"/>
</dbReference>
<keyword evidence="5" id="KW-0812">Transmembrane</keyword>
<dbReference type="GO" id="GO:0016758">
    <property type="term" value="F:hexosyltransferase activity"/>
    <property type="evidence" value="ECO:0007669"/>
    <property type="project" value="InterPro"/>
</dbReference>
<evidence type="ECO:0000256" key="4">
    <source>
        <dbReference type="ARBA" id="ARBA00022679"/>
    </source>
</evidence>
<comment type="subcellular location">
    <subcellularLocation>
        <location evidence="1">Golgi apparatus membrane</location>
        <topology evidence="1">Single-pass type II membrane protein</topology>
    </subcellularLocation>
</comment>
<organism evidence="11 12">
    <name type="scientific">Rhipicephalus microplus</name>
    <name type="common">Cattle tick</name>
    <name type="synonym">Boophilus microplus</name>
    <dbReference type="NCBI Taxonomy" id="6941"/>
    <lineage>
        <taxon>Eukaryota</taxon>
        <taxon>Metazoa</taxon>
        <taxon>Ecdysozoa</taxon>
        <taxon>Arthropoda</taxon>
        <taxon>Chelicerata</taxon>
        <taxon>Arachnida</taxon>
        <taxon>Acari</taxon>
        <taxon>Parasitiformes</taxon>
        <taxon>Ixodida</taxon>
        <taxon>Ixodoidea</taxon>
        <taxon>Ixodidae</taxon>
        <taxon>Rhipicephalinae</taxon>
        <taxon>Rhipicephalus</taxon>
        <taxon>Boophilus</taxon>
    </lineage>
</organism>
<comment type="similarity">
    <text evidence="2">Belongs to the glycosyltransferase 31 family.</text>
</comment>
<evidence type="ECO:0000256" key="5">
    <source>
        <dbReference type="ARBA" id="ARBA00022692"/>
    </source>
</evidence>
<dbReference type="VEuPathDB" id="VectorBase:LOC119179727"/>
<evidence type="ECO:0000256" key="9">
    <source>
        <dbReference type="ARBA" id="ARBA00023136"/>
    </source>
</evidence>
<accession>A0A9J6ERU0</accession>
<dbReference type="GO" id="GO:0000139">
    <property type="term" value="C:Golgi membrane"/>
    <property type="evidence" value="ECO:0007669"/>
    <property type="project" value="UniProtKB-SubCell"/>
</dbReference>
<reference evidence="11" key="2">
    <citation type="submission" date="2021-09" db="EMBL/GenBank/DDBJ databases">
        <authorList>
            <person name="Jia N."/>
            <person name="Wang J."/>
            <person name="Shi W."/>
            <person name="Du L."/>
            <person name="Sun Y."/>
            <person name="Zhan W."/>
            <person name="Jiang J."/>
            <person name="Wang Q."/>
            <person name="Zhang B."/>
            <person name="Ji P."/>
            <person name="Sakyi L.B."/>
            <person name="Cui X."/>
            <person name="Yuan T."/>
            <person name="Jiang B."/>
            <person name="Yang W."/>
            <person name="Lam T.T.-Y."/>
            <person name="Chang Q."/>
            <person name="Ding S."/>
            <person name="Wang X."/>
            <person name="Zhu J."/>
            <person name="Ruan X."/>
            <person name="Zhao L."/>
            <person name="Wei J."/>
            <person name="Que T."/>
            <person name="Du C."/>
            <person name="Cheng J."/>
            <person name="Dai P."/>
            <person name="Han X."/>
            <person name="Huang E."/>
            <person name="Gao Y."/>
            <person name="Liu J."/>
            <person name="Shao H."/>
            <person name="Ye R."/>
            <person name="Li L."/>
            <person name="Wei W."/>
            <person name="Wang X."/>
            <person name="Wang C."/>
            <person name="Huo Q."/>
            <person name="Li W."/>
            <person name="Guo W."/>
            <person name="Chen H."/>
            <person name="Chen S."/>
            <person name="Zhou L."/>
            <person name="Zhou L."/>
            <person name="Ni X."/>
            <person name="Tian J."/>
            <person name="Zhou Y."/>
            <person name="Sheng Y."/>
            <person name="Liu T."/>
            <person name="Pan Y."/>
            <person name="Xia L."/>
            <person name="Li J."/>
            <person name="Zhao F."/>
            <person name="Cao W."/>
        </authorList>
    </citation>
    <scope>NUCLEOTIDE SEQUENCE</scope>
    <source>
        <strain evidence="11">Rmic-2018</strain>
        <tissue evidence="11">Larvae</tissue>
    </source>
</reference>
<dbReference type="EMBL" id="JABSTU010000002">
    <property type="protein sequence ID" value="KAH8037235.1"/>
    <property type="molecule type" value="Genomic_DNA"/>
</dbReference>
<sequence>MQAFVWETPPLALGPKGSAVPAADSVWTLKGKQSLPENGAVPVPHERPIIHKPPTLRNIFALNVFLQCPLYPTPCKLDSVPNGCAPVISDDSAALADWARPPPSADAVKLSLSGPPSSDSFDRVPIFLYRTFTFHSIPFNPALFPPLSSPAVTREWILLAMLAVLTLFNLSYWYAQRDGWKRVFPPEVRRIPKLNVFDRRQEKTTAASSRPSDVPLELLFWRPVESLLSGYGRLPFPVENVSFLPVAYSVVHRCRTGGPLNHIFFVHSAPNNWVKRQLLRETIGDVAMATKHSWTAVFFVGLSRNLGVQLKVLDEAERHGDIVMLPYVDAYRNLTYKYVYGIKWTMDNCPRVPYVVKMDDDIVINLTKLVAYLKQRKRTEPPAFHCYVWTNMQVERSTDSPWYLSKKMYRKRFFSRYCSGSVVLFANRVMEAVYNASFAVPFLPVDDAYVTGEAAKKAGVGHVKLNRYYSLFEDSWREVATGKYVFAQVYRPKDRRKSWNIIMRELREPTLAFLDYGSSFHGGAMGPDRSDEFLTASDEEESAQTSATNVEYKKDASPPPPAASYEDTRVVTRDAASHSSEARSRSKLTQVAARPNDSEARVQDKEKDAVRRDDSKAGDNVASRSEGESPRRRDDGSSAAFILRGQG</sequence>
<evidence type="ECO:0000256" key="10">
    <source>
        <dbReference type="SAM" id="MobiDB-lite"/>
    </source>
</evidence>
<evidence type="ECO:0000313" key="12">
    <source>
        <dbReference type="Proteomes" id="UP000821866"/>
    </source>
</evidence>
<feature type="compositionally biased region" description="Basic and acidic residues" evidence="10">
    <location>
        <begin position="596"/>
        <end position="617"/>
    </location>
</feature>
<protein>
    <submittedName>
        <fullName evidence="11">Uncharacterized protein</fullName>
    </submittedName>
</protein>
<dbReference type="Gene3D" id="3.90.550.50">
    <property type="match status" value="1"/>
</dbReference>
<reference evidence="11" key="1">
    <citation type="journal article" date="2020" name="Cell">
        <title>Large-Scale Comparative Analyses of Tick Genomes Elucidate Their Genetic Diversity and Vector Capacities.</title>
        <authorList>
            <consortium name="Tick Genome and Microbiome Consortium (TIGMIC)"/>
            <person name="Jia N."/>
            <person name="Wang J."/>
            <person name="Shi W."/>
            <person name="Du L."/>
            <person name="Sun Y."/>
            <person name="Zhan W."/>
            <person name="Jiang J.F."/>
            <person name="Wang Q."/>
            <person name="Zhang B."/>
            <person name="Ji P."/>
            <person name="Bell-Sakyi L."/>
            <person name="Cui X.M."/>
            <person name="Yuan T.T."/>
            <person name="Jiang B.G."/>
            <person name="Yang W.F."/>
            <person name="Lam T.T."/>
            <person name="Chang Q.C."/>
            <person name="Ding S.J."/>
            <person name="Wang X.J."/>
            <person name="Zhu J.G."/>
            <person name="Ruan X.D."/>
            <person name="Zhao L."/>
            <person name="Wei J.T."/>
            <person name="Ye R.Z."/>
            <person name="Que T.C."/>
            <person name="Du C.H."/>
            <person name="Zhou Y.H."/>
            <person name="Cheng J.X."/>
            <person name="Dai P.F."/>
            <person name="Guo W.B."/>
            <person name="Han X.H."/>
            <person name="Huang E.J."/>
            <person name="Li L.F."/>
            <person name="Wei W."/>
            <person name="Gao Y.C."/>
            <person name="Liu J.Z."/>
            <person name="Shao H.Z."/>
            <person name="Wang X."/>
            <person name="Wang C.C."/>
            <person name="Yang T.C."/>
            <person name="Huo Q.B."/>
            <person name="Li W."/>
            <person name="Chen H.Y."/>
            <person name="Chen S.E."/>
            <person name="Zhou L.G."/>
            <person name="Ni X.B."/>
            <person name="Tian J.H."/>
            <person name="Sheng Y."/>
            <person name="Liu T."/>
            <person name="Pan Y.S."/>
            <person name="Xia L.Y."/>
            <person name="Li J."/>
            <person name="Zhao F."/>
            <person name="Cao W.C."/>
        </authorList>
    </citation>
    <scope>NUCLEOTIDE SEQUENCE</scope>
    <source>
        <strain evidence="11">Rmic-2018</strain>
    </source>
</reference>
<gene>
    <name evidence="11" type="ORF">HPB51_009678</name>
</gene>
<evidence type="ECO:0000256" key="1">
    <source>
        <dbReference type="ARBA" id="ARBA00004323"/>
    </source>
</evidence>
<dbReference type="Pfam" id="PF01762">
    <property type="entry name" value="Galactosyl_T"/>
    <property type="match status" value="1"/>
</dbReference>